<evidence type="ECO:0000313" key="2">
    <source>
        <dbReference type="Proteomes" id="UP001162483"/>
    </source>
</evidence>
<accession>A0ABN9D0J7</accession>
<sequence>MNCTGTCRVFCVTVHTACKMHSICDLQHLSIMLMTPQTQVANTLRLLAPDGMALLHHMIQLQCISKSSAY</sequence>
<dbReference type="Proteomes" id="UP001162483">
    <property type="component" value="Unassembled WGS sequence"/>
</dbReference>
<evidence type="ECO:0000313" key="1">
    <source>
        <dbReference type="EMBL" id="CAI9566000.1"/>
    </source>
</evidence>
<protein>
    <submittedName>
        <fullName evidence="1">Uncharacterized protein</fullName>
    </submittedName>
</protein>
<keyword evidence="2" id="KW-1185">Reference proteome</keyword>
<dbReference type="EMBL" id="CATNWA010013936">
    <property type="protein sequence ID" value="CAI9566000.1"/>
    <property type="molecule type" value="Genomic_DNA"/>
</dbReference>
<reference evidence="1" key="1">
    <citation type="submission" date="2023-05" db="EMBL/GenBank/DDBJ databases">
        <authorList>
            <person name="Stuckert A."/>
        </authorList>
    </citation>
    <scope>NUCLEOTIDE SEQUENCE</scope>
</reference>
<proteinExistence type="predicted"/>
<name>A0ABN9D0J7_9NEOB</name>
<gene>
    <name evidence="1" type="ORF">SPARVUS_LOCUS6264207</name>
</gene>
<comment type="caution">
    <text evidence="1">The sequence shown here is derived from an EMBL/GenBank/DDBJ whole genome shotgun (WGS) entry which is preliminary data.</text>
</comment>
<organism evidence="1 2">
    <name type="scientific">Staurois parvus</name>
    <dbReference type="NCBI Taxonomy" id="386267"/>
    <lineage>
        <taxon>Eukaryota</taxon>
        <taxon>Metazoa</taxon>
        <taxon>Chordata</taxon>
        <taxon>Craniata</taxon>
        <taxon>Vertebrata</taxon>
        <taxon>Euteleostomi</taxon>
        <taxon>Amphibia</taxon>
        <taxon>Batrachia</taxon>
        <taxon>Anura</taxon>
        <taxon>Neobatrachia</taxon>
        <taxon>Ranoidea</taxon>
        <taxon>Ranidae</taxon>
        <taxon>Staurois</taxon>
    </lineage>
</organism>